<reference evidence="2" key="1">
    <citation type="submission" date="2020-03" db="EMBL/GenBank/DDBJ databases">
        <title>Complete genome sequence of sulfur-oxidizing bacterium skT11.</title>
        <authorList>
            <person name="Kanda M."/>
            <person name="Kojima H."/>
            <person name="Fukui M."/>
        </authorList>
    </citation>
    <scope>NUCLEOTIDE SEQUENCE [LARGE SCALE GENOMIC DNA]</scope>
    <source>
        <strain evidence="2">skT11</strain>
    </source>
</reference>
<protein>
    <submittedName>
        <fullName evidence="1">Uncharacterized protein</fullName>
    </submittedName>
</protein>
<dbReference type="KEGG" id="slac:SKTS_32470"/>
<gene>
    <name evidence="1" type="ORF">SKTS_32470</name>
</gene>
<dbReference type="EMBL" id="AP022853">
    <property type="protein sequence ID" value="BCB28361.1"/>
    <property type="molecule type" value="Genomic_DNA"/>
</dbReference>
<evidence type="ECO:0000313" key="1">
    <source>
        <dbReference type="EMBL" id="BCB28361.1"/>
    </source>
</evidence>
<proteinExistence type="predicted"/>
<keyword evidence="2" id="KW-1185">Reference proteome</keyword>
<evidence type="ECO:0000313" key="2">
    <source>
        <dbReference type="Proteomes" id="UP000502260"/>
    </source>
</evidence>
<accession>A0A6F8VGS0</accession>
<organism evidence="1 2">
    <name type="scientific">Sulfurimicrobium lacus</name>
    <dbReference type="NCBI Taxonomy" id="2715678"/>
    <lineage>
        <taxon>Bacteria</taxon>
        <taxon>Pseudomonadati</taxon>
        <taxon>Pseudomonadota</taxon>
        <taxon>Betaproteobacteria</taxon>
        <taxon>Nitrosomonadales</taxon>
        <taxon>Sulfuricellaceae</taxon>
        <taxon>Sulfurimicrobium</taxon>
    </lineage>
</organism>
<dbReference type="Proteomes" id="UP000502260">
    <property type="component" value="Chromosome"/>
</dbReference>
<sequence>MKHNLVRDIPALYVVGWKLDPTVEPKLTVILISMSQRRAEMDLAYTY</sequence>
<name>A0A6F8VGS0_9PROT</name>
<dbReference type="AlphaFoldDB" id="A0A6F8VGS0"/>